<proteinExistence type="predicted"/>
<dbReference type="AlphaFoldDB" id="A0A1X1G3F7"/>
<dbReference type="EMBL" id="NCUD01000039">
    <property type="protein sequence ID" value="ORO41390.1"/>
    <property type="molecule type" value="Genomic_DNA"/>
</dbReference>
<protein>
    <submittedName>
        <fullName evidence="1">Uncharacterized protein</fullName>
    </submittedName>
</protein>
<sequence>MDFKDIQPMESVSELLSQGWIILEKGGIIKKINNLSHGSVEIHFRDGVPYKKTEHVDNLI</sequence>
<name>A0A1X1G3F7_STROR</name>
<reference evidence="1 2" key="1">
    <citation type="journal article" date="2016" name="Eur. J. Clin. Microbiol. Infect. Dis.">
        <title>Whole genome sequencing as a tool for phylogenetic analysis of clinical strains of Mitis group streptococci.</title>
        <authorList>
            <person name="Rasmussen L.H."/>
            <person name="Dargis R."/>
            <person name="Hojholt K."/>
            <person name="Christensen J.J."/>
            <person name="Skovgaard O."/>
            <person name="Justesen U.S."/>
            <person name="Rosenvinge F.S."/>
            <person name="Moser C."/>
            <person name="Lukjancenko O."/>
            <person name="Rasmussen S."/>
            <person name="Nielsen X.C."/>
        </authorList>
    </citation>
    <scope>NUCLEOTIDE SEQUENCE [LARGE SCALE GENOMIC DNA]</scope>
    <source>
        <strain evidence="1 2">OD_339823_10</strain>
    </source>
</reference>
<evidence type="ECO:0000313" key="1">
    <source>
        <dbReference type="EMBL" id="ORO41390.1"/>
    </source>
</evidence>
<accession>A0A1X1G3F7</accession>
<comment type="caution">
    <text evidence="1">The sequence shown here is derived from an EMBL/GenBank/DDBJ whole genome shotgun (WGS) entry which is preliminary data.</text>
</comment>
<gene>
    <name evidence="1" type="ORF">B7728_01920</name>
</gene>
<dbReference type="RefSeq" id="WP_050108577.1">
    <property type="nucleotide sequence ID" value="NZ_NCUD01000039.1"/>
</dbReference>
<organism evidence="1 2">
    <name type="scientific">Streptococcus oralis subsp. tigurinus</name>
    <dbReference type="NCBI Taxonomy" id="1077464"/>
    <lineage>
        <taxon>Bacteria</taxon>
        <taxon>Bacillati</taxon>
        <taxon>Bacillota</taxon>
        <taxon>Bacilli</taxon>
        <taxon>Lactobacillales</taxon>
        <taxon>Streptococcaceae</taxon>
        <taxon>Streptococcus</taxon>
    </lineage>
</organism>
<evidence type="ECO:0000313" key="2">
    <source>
        <dbReference type="Proteomes" id="UP000193633"/>
    </source>
</evidence>
<dbReference type="Proteomes" id="UP000193633">
    <property type="component" value="Unassembled WGS sequence"/>
</dbReference>